<evidence type="ECO:0000256" key="10">
    <source>
        <dbReference type="ARBA" id="ARBA00022723"/>
    </source>
</evidence>
<dbReference type="GO" id="GO:0005524">
    <property type="term" value="F:ATP binding"/>
    <property type="evidence" value="ECO:0007669"/>
    <property type="project" value="UniProtKB-KW"/>
</dbReference>
<dbReference type="FunFam" id="3.40.50.300:FF:001490">
    <property type="entry name" value="DNA replication helicase"/>
    <property type="match status" value="1"/>
</dbReference>
<evidence type="ECO:0000256" key="1">
    <source>
        <dbReference type="ARBA" id="ARBA00001966"/>
    </source>
</evidence>
<evidence type="ECO:0000256" key="15">
    <source>
        <dbReference type="ARBA" id="ARBA00022840"/>
    </source>
</evidence>
<name>A0AAF0XUJ3_DAUCS</name>
<keyword evidence="8" id="KW-0235">DNA replication</keyword>
<evidence type="ECO:0000259" key="25">
    <source>
        <dbReference type="Pfam" id="PF13086"/>
    </source>
</evidence>
<evidence type="ECO:0000256" key="11">
    <source>
        <dbReference type="ARBA" id="ARBA00022741"/>
    </source>
</evidence>
<dbReference type="FunFam" id="3.90.320.10:FF:000001">
    <property type="entry name" value="DNA replication helicase Dna2"/>
    <property type="match status" value="1"/>
</dbReference>
<dbReference type="GO" id="GO:0006281">
    <property type="term" value="P:DNA repair"/>
    <property type="evidence" value="ECO:0007669"/>
    <property type="project" value="UniProtKB-KW"/>
</dbReference>
<keyword evidence="12" id="KW-0227">DNA damage</keyword>
<keyword evidence="7" id="KW-0004">4Fe-4S</keyword>
<evidence type="ECO:0000256" key="8">
    <source>
        <dbReference type="ARBA" id="ARBA00022705"/>
    </source>
</evidence>
<keyword evidence="10" id="KW-0479">Metal-binding</keyword>
<reference evidence="27" key="2">
    <citation type="submission" date="2022-03" db="EMBL/GenBank/DDBJ databases">
        <title>Draft title - Genomic analysis of global carrot germplasm unveils the trajectory of domestication and the origin of high carotenoid orange carrot.</title>
        <authorList>
            <person name="Iorizzo M."/>
            <person name="Ellison S."/>
            <person name="Senalik D."/>
            <person name="Macko-Podgorni A."/>
            <person name="Grzebelus D."/>
            <person name="Bostan H."/>
            <person name="Rolling W."/>
            <person name="Curaba J."/>
            <person name="Simon P."/>
        </authorList>
    </citation>
    <scope>NUCLEOTIDE SEQUENCE</scope>
    <source>
        <tissue evidence="27">Leaf</tissue>
    </source>
</reference>
<organism evidence="27 28">
    <name type="scientific">Daucus carota subsp. sativus</name>
    <name type="common">Carrot</name>
    <dbReference type="NCBI Taxonomy" id="79200"/>
    <lineage>
        <taxon>Eukaryota</taxon>
        <taxon>Viridiplantae</taxon>
        <taxon>Streptophyta</taxon>
        <taxon>Embryophyta</taxon>
        <taxon>Tracheophyta</taxon>
        <taxon>Spermatophyta</taxon>
        <taxon>Magnoliopsida</taxon>
        <taxon>eudicotyledons</taxon>
        <taxon>Gunneridae</taxon>
        <taxon>Pentapetalae</taxon>
        <taxon>asterids</taxon>
        <taxon>campanulids</taxon>
        <taxon>Apiales</taxon>
        <taxon>Apiaceae</taxon>
        <taxon>Apioideae</taxon>
        <taxon>Scandiceae</taxon>
        <taxon>Daucinae</taxon>
        <taxon>Daucus</taxon>
        <taxon>Daucus sect. Daucus</taxon>
    </lineage>
</organism>
<dbReference type="CDD" id="cd18041">
    <property type="entry name" value="DEXXQc_DNA2"/>
    <property type="match status" value="1"/>
</dbReference>
<evidence type="ECO:0000256" key="16">
    <source>
        <dbReference type="ARBA" id="ARBA00023004"/>
    </source>
</evidence>
<evidence type="ECO:0000256" key="9">
    <source>
        <dbReference type="ARBA" id="ARBA00022722"/>
    </source>
</evidence>
<dbReference type="Proteomes" id="UP000077755">
    <property type="component" value="Chromosome 9"/>
</dbReference>
<evidence type="ECO:0000256" key="23">
    <source>
        <dbReference type="SAM" id="MobiDB-lite"/>
    </source>
</evidence>
<feature type="compositionally biased region" description="Low complexity" evidence="23">
    <location>
        <begin position="8"/>
        <end position="17"/>
    </location>
</feature>
<keyword evidence="9" id="KW-0540">Nuclease</keyword>
<dbReference type="InterPro" id="IPR041679">
    <property type="entry name" value="DNA2/NAM7-like_C"/>
</dbReference>
<evidence type="ECO:0000256" key="14">
    <source>
        <dbReference type="ARBA" id="ARBA00022806"/>
    </source>
</evidence>
<dbReference type="GO" id="GO:0004518">
    <property type="term" value="F:nuclease activity"/>
    <property type="evidence" value="ECO:0007669"/>
    <property type="project" value="UniProtKB-KW"/>
</dbReference>
<protein>
    <recommendedName>
        <fullName evidence="5">DNA helicase</fullName>
        <ecNumber evidence="5">3.6.4.12</ecNumber>
    </recommendedName>
</protein>
<dbReference type="InterPro" id="IPR027417">
    <property type="entry name" value="P-loop_NTPase"/>
</dbReference>
<keyword evidence="6" id="KW-0158">Chromosome</keyword>
<feature type="domain" description="DNA2/NAM7 helicase helicase" evidence="25">
    <location>
        <begin position="951"/>
        <end position="1040"/>
    </location>
</feature>
<dbReference type="Pfam" id="PF13087">
    <property type="entry name" value="AAA_12"/>
    <property type="match status" value="1"/>
</dbReference>
<dbReference type="GO" id="GO:0003677">
    <property type="term" value="F:DNA binding"/>
    <property type="evidence" value="ECO:0007669"/>
    <property type="project" value="UniProtKB-KW"/>
</dbReference>
<comment type="cofactor">
    <cofactor evidence="1">
        <name>[4Fe-4S] cluster</name>
        <dbReference type="ChEBI" id="CHEBI:49883"/>
    </cofactor>
</comment>
<keyword evidence="15" id="KW-0067">ATP-binding</keyword>
<keyword evidence="20" id="KW-0539">Nucleus</keyword>
<dbReference type="Gene3D" id="3.40.50.300">
    <property type="entry name" value="P-loop containing nucleotide triphosphate hydrolases"/>
    <property type="match status" value="2"/>
</dbReference>
<keyword evidence="13" id="KW-0378">Hydrolase</keyword>
<keyword evidence="17" id="KW-0411">Iron-sulfur</keyword>
<sequence>MPPRKKPGSGSKKSNPNHQQSEPSKFGIQHFFDRHTQNSQNPKFKPPIVKKPDSRSTEPGKSVSEHREDGTGSNLGVVDRKPGNLGVENEGVVGGSGVGPGVVEMVGVEKEGSLENTPNGKVVRNGDVDEMDVSPEISKAVSAKRFKFSPGMLIKQSQDEGGDEVTWRISPVNERLNAKFKQLPGVMRVLADSSRLNSMTIQKCSLDKDSDASTGKLEKWLSSPPLKALENSLILSDQTSLRNANSEHGRTDCGNDKDKSGAGKSQSPFQTPPSLSYCNNKPAEGVNSNGVSDQHETRQHKKALLDLLDQVGDVLSVDELECDGVKKIIPHGLDGEICTGSDTAVELTEAKRKPSSLCFLVLEVSEKRPLSSTGTQFPVKVLRLLNEQSGEEQAVHLYDEWFCSVIEPGDTVQVIGEFDEQGKCDVNRDKNFLIVHADILMSGTRVAGSYNCTRRAVLDERLKCNEHSIAALIGTLLHQIFQAGLIHENPTKEYLEGYARIVLQKNFESLYACEANDADTHKTLIEAIPKMLNWILLFRDSKGSRTPSVDFGTNDGLKKVKISEVVDIEEVAWAPKYGLKGIIDASLRVKFESSAGENFEKIMPLEFKTGKATTGQTAMEHNAQVMLYTLLMSDRYDESVDSGFLYYLHTDQTQGVVVRRSDLVGLIMRRNELADSILKATTTQRLPPMLKNPNMCKSCRHLNVCTVYHKAQGGNADGSGLGSLFDSLVGHLTSSHYAFLKKWDRLIDLEAKELQDAKRDIWSSRCSNSGRSTSCLSPIFLETSVKKASLAKISQGNKFVYCFLRQKSPLLDGQKDEGESASVKDATCSLRSGDYVILSTEPGHLIVSSGVIMEICPSYVSVSFSKRLRLPRSSPSAAGKDLCQEVWRIDKDEIIASFAVMRFNIVQLFLQYEWNSHLRRMIVDLEAPRFDNGCLFTQDPAVSYIRSEETLNDDQRKAILKILAAKDYALILGMPGTGKTSTMVHAVKAFLMRGSTILLTSYTNSAIDNLLIKLKVQDIDFIRIGRYEAVHEEVRGHCITATDMNSIKDIKLRVDAVKVVAVTCLGINSPLLANKRFDVCIMDEAGQTTLPVALGPLMFASKFVLVGDHYQLPPLVQSVEARENGMGQSLFCRLSEAHPQAISALQSQYRMCSAIMELSNALIYGNRLRCGSLDIENAKLKYTSSIRVSSWLQEVLNPDRQVIFINTDLLPALEVKDCKTVNNPVEAHIVSEVTDKLVARGIQGEDIGIITPYNSQADLIRHCISTSVEIHTIDKYQGRDKDCILVSFVRSSKNPRNCNSSLLGDWHRINVALTRAKKKLVMVGSCRTLSNVPLLKLLLEKVEEKSGVLDVSSNDINYKVELRRCSKIL</sequence>
<dbReference type="GO" id="GO:0046872">
    <property type="term" value="F:metal ion binding"/>
    <property type="evidence" value="ECO:0007669"/>
    <property type="project" value="UniProtKB-KW"/>
</dbReference>
<dbReference type="GO" id="GO:0005694">
    <property type="term" value="C:chromosome"/>
    <property type="evidence" value="ECO:0007669"/>
    <property type="project" value="UniProtKB-SubCell"/>
</dbReference>
<accession>A0AAF0XUJ3</accession>
<feature type="compositionally biased region" description="Polar residues" evidence="23">
    <location>
        <begin position="263"/>
        <end position="279"/>
    </location>
</feature>
<evidence type="ECO:0000256" key="19">
    <source>
        <dbReference type="ARBA" id="ARBA00023204"/>
    </source>
</evidence>
<evidence type="ECO:0000256" key="21">
    <source>
        <dbReference type="ARBA" id="ARBA00023268"/>
    </source>
</evidence>
<evidence type="ECO:0000256" key="17">
    <source>
        <dbReference type="ARBA" id="ARBA00023014"/>
    </source>
</evidence>
<evidence type="ECO:0000256" key="7">
    <source>
        <dbReference type="ARBA" id="ARBA00022485"/>
    </source>
</evidence>
<keyword evidence="16" id="KW-0408">Iron</keyword>
<feature type="domain" description="DNA2/NAM7 helicase helicase" evidence="25">
    <location>
        <begin position="1053"/>
        <end position="1118"/>
    </location>
</feature>
<dbReference type="InterPro" id="IPR014808">
    <property type="entry name" value="DNA_replication_fac_Dna2_N"/>
</dbReference>
<evidence type="ECO:0000256" key="6">
    <source>
        <dbReference type="ARBA" id="ARBA00022454"/>
    </source>
</evidence>
<feature type="region of interest" description="Disordered" evidence="23">
    <location>
        <begin position="241"/>
        <end position="297"/>
    </location>
</feature>
<dbReference type="InterPro" id="IPR041677">
    <property type="entry name" value="DNA2/NAM7_AAA_11"/>
</dbReference>
<feature type="domain" description="DNA replication factor Dna2 N-terminal" evidence="24">
    <location>
        <begin position="387"/>
        <end position="589"/>
    </location>
</feature>
<feature type="compositionally biased region" description="Basic and acidic residues" evidence="23">
    <location>
        <begin position="245"/>
        <end position="261"/>
    </location>
</feature>
<dbReference type="GO" id="GO:0016787">
    <property type="term" value="F:hydrolase activity"/>
    <property type="evidence" value="ECO:0007669"/>
    <property type="project" value="UniProtKB-KW"/>
</dbReference>
<dbReference type="EMBL" id="CP093351">
    <property type="protein sequence ID" value="WOH14503.1"/>
    <property type="molecule type" value="Genomic_DNA"/>
</dbReference>
<feature type="region of interest" description="Disordered" evidence="23">
    <location>
        <begin position="1"/>
        <end position="99"/>
    </location>
</feature>
<keyword evidence="14" id="KW-0347">Helicase</keyword>
<proteinExistence type="inferred from homology"/>
<dbReference type="PANTHER" id="PTHR36531:SF6">
    <property type="entry name" value="DNA REPLICATION ATP-DEPENDENT HELICASE_NUCLEASE DNA2"/>
    <property type="match status" value="1"/>
</dbReference>
<evidence type="ECO:0000259" key="26">
    <source>
        <dbReference type="Pfam" id="PF13087"/>
    </source>
</evidence>
<keyword evidence="11" id="KW-0547">Nucleotide-binding</keyword>
<evidence type="ECO:0000256" key="2">
    <source>
        <dbReference type="ARBA" id="ARBA00004123"/>
    </source>
</evidence>
<dbReference type="InterPro" id="IPR011604">
    <property type="entry name" value="PDDEXK-like_dom_sf"/>
</dbReference>
<evidence type="ECO:0000256" key="20">
    <source>
        <dbReference type="ARBA" id="ARBA00023242"/>
    </source>
</evidence>
<dbReference type="InterPro" id="IPR051827">
    <property type="entry name" value="Cas4_exonuclease"/>
</dbReference>
<comment type="catalytic activity">
    <reaction evidence="22">
        <text>ATP + H2O = ADP + phosphate + H(+)</text>
        <dbReference type="Rhea" id="RHEA:13065"/>
        <dbReference type="ChEBI" id="CHEBI:15377"/>
        <dbReference type="ChEBI" id="CHEBI:15378"/>
        <dbReference type="ChEBI" id="CHEBI:30616"/>
        <dbReference type="ChEBI" id="CHEBI:43474"/>
        <dbReference type="ChEBI" id="CHEBI:456216"/>
        <dbReference type="EC" id="3.6.4.12"/>
    </reaction>
</comment>
<dbReference type="Pfam" id="PF13086">
    <property type="entry name" value="AAA_11"/>
    <property type="match status" value="2"/>
</dbReference>
<evidence type="ECO:0000313" key="28">
    <source>
        <dbReference type="Proteomes" id="UP000077755"/>
    </source>
</evidence>
<evidence type="ECO:0000313" key="27">
    <source>
        <dbReference type="EMBL" id="WOH14503.1"/>
    </source>
</evidence>
<dbReference type="SUPFAM" id="SSF52540">
    <property type="entry name" value="P-loop containing nucleoside triphosphate hydrolases"/>
    <property type="match status" value="1"/>
</dbReference>
<dbReference type="PANTHER" id="PTHR36531">
    <property type="entry name" value="CRISPR-ASSOCIATED EXONUCLEASE CAS4"/>
    <property type="match status" value="1"/>
</dbReference>
<evidence type="ECO:0000256" key="12">
    <source>
        <dbReference type="ARBA" id="ARBA00022763"/>
    </source>
</evidence>
<dbReference type="GO" id="GO:0051539">
    <property type="term" value="F:4 iron, 4 sulfur cluster binding"/>
    <property type="evidence" value="ECO:0007669"/>
    <property type="project" value="UniProtKB-KW"/>
</dbReference>
<keyword evidence="19" id="KW-0234">DNA repair</keyword>
<dbReference type="EC" id="3.6.4.12" evidence="5"/>
<evidence type="ECO:0000256" key="13">
    <source>
        <dbReference type="ARBA" id="ARBA00022801"/>
    </source>
</evidence>
<dbReference type="FunFam" id="3.40.50.300:FF:001170">
    <property type="entry name" value="DNA replication helicase Dna2"/>
    <property type="match status" value="1"/>
</dbReference>
<evidence type="ECO:0000256" key="5">
    <source>
        <dbReference type="ARBA" id="ARBA00012551"/>
    </source>
</evidence>
<feature type="domain" description="DNA2/NAM7 helicase-like C-terminal" evidence="26">
    <location>
        <begin position="1127"/>
        <end position="1326"/>
    </location>
</feature>
<dbReference type="CDD" id="cd18808">
    <property type="entry name" value="SF1_C_Upf1"/>
    <property type="match status" value="1"/>
</dbReference>
<dbReference type="InterPro" id="IPR026851">
    <property type="entry name" value="Dna2/JHS1_DEXXQ-box"/>
</dbReference>
<dbReference type="GO" id="GO:0005634">
    <property type="term" value="C:nucleus"/>
    <property type="evidence" value="ECO:0007669"/>
    <property type="project" value="UniProtKB-SubCell"/>
</dbReference>
<evidence type="ECO:0000256" key="18">
    <source>
        <dbReference type="ARBA" id="ARBA00023125"/>
    </source>
</evidence>
<gene>
    <name evidence="27" type="ORF">DCAR_0934022</name>
</gene>
<evidence type="ECO:0000256" key="22">
    <source>
        <dbReference type="ARBA" id="ARBA00047995"/>
    </source>
</evidence>
<keyword evidence="28" id="KW-1185">Reference proteome</keyword>
<dbReference type="InterPro" id="IPR047187">
    <property type="entry name" value="SF1_C_Upf1"/>
</dbReference>
<keyword evidence="18" id="KW-0238">DNA-binding</keyword>
<dbReference type="CDD" id="cd22318">
    <property type="entry name" value="DNA2_N-like"/>
    <property type="match status" value="1"/>
</dbReference>
<dbReference type="GO" id="GO:0017116">
    <property type="term" value="F:single-stranded DNA helicase activity"/>
    <property type="evidence" value="ECO:0007669"/>
    <property type="project" value="InterPro"/>
</dbReference>
<evidence type="ECO:0000256" key="3">
    <source>
        <dbReference type="ARBA" id="ARBA00004286"/>
    </source>
</evidence>
<evidence type="ECO:0000259" key="24">
    <source>
        <dbReference type="Pfam" id="PF08696"/>
    </source>
</evidence>
<comment type="similarity">
    <text evidence="4">Belongs to the DNA2/NAM7 helicase family.</text>
</comment>
<keyword evidence="21" id="KW-0511">Multifunctional enzyme</keyword>
<dbReference type="Pfam" id="PF08696">
    <property type="entry name" value="Dna2"/>
    <property type="match status" value="1"/>
</dbReference>
<dbReference type="Gene3D" id="3.90.320.10">
    <property type="match status" value="1"/>
</dbReference>
<reference evidence="27" key="1">
    <citation type="journal article" date="2016" name="Nat. Genet.">
        <title>A high-quality carrot genome assembly provides new insights into carotenoid accumulation and asterid genome evolution.</title>
        <authorList>
            <person name="Iorizzo M."/>
            <person name="Ellison S."/>
            <person name="Senalik D."/>
            <person name="Zeng P."/>
            <person name="Satapoomin P."/>
            <person name="Huang J."/>
            <person name="Bowman M."/>
            <person name="Iovene M."/>
            <person name="Sanseverino W."/>
            <person name="Cavagnaro P."/>
            <person name="Yildiz M."/>
            <person name="Macko-Podgorni A."/>
            <person name="Moranska E."/>
            <person name="Grzebelus E."/>
            <person name="Grzebelus D."/>
            <person name="Ashrafi H."/>
            <person name="Zheng Z."/>
            <person name="Cheng S."/>
            <person name="Spooner D."/>
            <person name="Van Deynze A."/>
            <person name="Simon P."/>
        </authorList>
    </citation>
    <scope>NUCLEOTIDE SEQUENCE</scope>
    <source>
        <tissue evidence="27">Leaf</tissue>
    </source>
</reference>
<feature type="compositionally biased region" description="Basic and acidic residues" evidence="23">
    <location>
        <begin position="50"/>
        <end position="70"/>
    </location>
</feature>
<dbReference type="KEGG" id="dcr:108200647"/>
<dbReference type="GO" id="GO:0006260">
    <property type="term" value="P:DNA replication"/>
    <property type="evidence" value="ECO:0007669"/>
    <property type="project" value="UniProtKB-KW"/>
</dbReference>
<evidence type="ECO:0000256" key="4">
    <source>
        <dbReference type="ARBA" id="ARBA00007913"/>
    </source>
</evidence>
<comment type="subcellular location">
    <subcellularLocation>
        <location evidence="3">Chromosome</location>
    </subcellularLocation>
    <subcellularLocation>
        <location evidence="2">Nucleus</location>
    </subcellularLocation>
</comment>